<name>A0A655D8Y8_SALET</name>
<dbReference type="Proteomes" id="UP000041314">
    <property type="component" value="Unassembled WGS sequence"/>
</dbReference>
<evidence type="ECO:0000313" key="6">
    <source>
        <dbReference type="Proteomes" id="UP000042394"/>
    </source>
</evidence>
<evidence type="ECO:0000313" key="2">
    <source>
        <dbReference type="EMBL" id="CNU54771.1"/>
    </source>
</evidence>
<dbReference type="EMBL" id="CQPC01000100">
    <property type="protein sequence ID" value="CNV19800.1"/>
    <property type="molecule type" value="Genomic_DNA"/>
</dbReference>
<evidence type="ECO:0000313" key="1">
    <source>
        <dbReference type="EMBL" id="CNU51314.1"/>
    </source>
</evidence>
<accession>A0A655D8Y8</accession>
<protein>
    <submittedName>
        <fullName evidence="1">Uncharacterized protein</fullName>
    </submittedName>
</protein>
<organism evidence="1 5">
    <name type="scientific">Salmonella enterica subsp. enterica serovar Bovismorbificans</name>
    <dbReference type="NCBI Taxonomy" id="58097"/>
    <lineage>
        <taxon>Bacteria</taxon>
        <taxon>Pseudomonadati</taxon>
        <taxon>Pseudomonadota</taxon>
        <taxon>Gammaproteobacteria</taxon>
        <taxon>Enterobacterales</taxon>
        <taxon>Enterobacteriaceae</taxon>
        <taxon>Salmonella</taxon>
    </lineage>
</organism>
<dbReference type="EMBL" id="CQPA01000025">
    <property type="protein sequence ID" value="CNU51314.1"/>
    <property type="molecule type" value="Genomic_DNA"/>
</dbReference>
<reference evidence="4 5" key="1">
    <citation type="submission" date="2015-03" db="EMBL/GenBank/DDBJ databases">
        <authorList>
            <consortium name="Pathogen Informatics"/>
        </authorList>
    </citation>
    <scope>NUCLEOTIDE SEQUENCE [LARGE SCALE GENOMIC DNA]</scope>
    <source>
        <strain evidence="3 4">3476</strain>
        <strain evidence="1 5">A1104</strain>
        <strain evidence="2 6">D4891</strain>
    </source>
</reference>
<evidence type="ECO:0000313" key="4">
    <source>
        <dbReference type="Proteomes" id="UP000039541"/>
    </source>
</evidence>
<dbReference type="AlphaFoldDB" id="A0A655D8Y8"/>
<evidence type="ECO:0000313" key="3">
    <source>
        <dbReference type="EMBL" id="CNV19800.1"/>
    </source>
</evidence>
<dbReference type="EMBL" id="CQPD01000030">
    <property type="protein sequence ID" value="CNU54771.1"/>
    <property type="molecule type" value="Genomic_DNA"/>
</dbReference>
<dbReference type="Proteomes" id="UP000039541">
    <property type="component" value="Unassembled WGS sequence"/>
</dbReference>
<sequence>MNVLVDKARAQHTAAKINHRTVRYDIAGDVSADGNNFAIREQNIADAPVFWRKQVRTL</sequence>
<evidence type="ECO:0000313" key="5">
    <source>
        <dbReference type="Proteomes" id="UP000041314"/>
    </source>
</evidence>
<dbReference type="Proteomes" id="UP000042394">
    <property type="component" value="Unassembled WGS sequence"/>
</dbReference>
<proteinExistence type="predicted"/>
<gene>
    <name evidence="1" type="ORF">ERS008198_02947</name>
    <name evidence="3" type="ORF">ERS008202_04581</name>
    <name evidence="2" type="ORF">ERS008207_02951</name>
</gene>